<sequence length="803" mass="89827">MQQIFITFVFLGLVAGTGFGFADFESARSLKKRTQGSMEDATIEPVWAPDDSALYYQQQGSIVRIDTQTGTKESVLDAKQLNGRFDGKQPVIQRFKITEDGSITCLADVGGVIRVLRVEEGGIRPVAPEKDPFALLAHKSAKNLKSGKGSGASKIYFVNNSSEPGEIVWVSGTGEHKTYVTLEPGETYVQNTHAGHLFSCGEVAFRAEKKPGVAYLGSEPEKQTGSTTDPRQWKAEFKDYNLHVTNRKTGKTMQLTSDGSEGWKYRGPGHWSPDGKYVVVFREKKGTDRHIDIIESAPKGQLQPRTKSIRYLKPGDELDVATPCLFDLRTGTEITLDNSLFSNPWNITRLHWAPDRFFFLYNERGHQTLRLVAVQAATGKTATLIEETSPTFIDYSQKTFLHQLDETDEAIWMSERSGWNHLYLVNRKTGKTKPITAGEWVVREVEHVDPEKRQLWLRVFGVYKDQDSCYSHFARVNFDGSDFTILTEGNGEHEVAFSGNRKFLVDTWSRVDHPPAQELRRSADGQKVTDLGTADTSKLLAIHPHLPEPFVTKGRDGKTDIHGVIFRPSHFDSKKKYPVIESIYAGPHGFFVPKKFSAYHGPQQMAELGFIVVKIDGMGTNWRSRTFHDVCWKNLKDSGFPDRIAWLKAAAKKYPYMDLSRVGIYGGSAGGQSAMRAVLDYSDFYKAAAADCGCHDNRMDKIWWNEAWMGWPVDESYEKSSNLADAYKLGGKLLLTVGMMDTNVDPSSTMQVVEALIKAGKEFEFIPFPSRGHGAGGSNYGVQQRAEFFIRHLGTCDLPPGES</sequence>
<keyword evidence="3" id="KW-0378">Hydrolase</keyword>
<dbReference type="GO" id="GO:0004177">
    <property type="term" value="F:aminopeptidase activity"/>
    <property type="evidence" value="ECO:0007669"/>
    <property type="project" value="UniProtKB-KW"/>
</dbReference>
<dbReference type="InterPro" id="IPR050278">
    <property type="entry name" value="Serine_Prot_S9B/DPPIV"/>
</dbReference>
<evidence type="ECO:0000313" key="3">
    <source>
        <dbReference type="EMBL" id="VGO19073.1"/>
    </source>
</evidence>
<dbReference type="Gene3D" id="3.40.50.1820">
    <property type="entry name" value="alpha/beta hydrolase"/>
    <property type="match status" value="1"/>
</dbReference>
<dbReference type="SUPFAM" id="SSF49468">
    <property type="entry name" value="VHL"/>
    <property type="match status" value="1"/>
</dbReference>
<dbReference type="SUPFAM" id="SSF82171">
    <property type="entry name" value="DPP6 N-terminal domain-like"/>
    <property type="match status" value="1"/>
</dbReference>
<keyword evidence="4" id="KW-1185">Reference proteome</keyword>
<evidence type="ECO:0000259" key="2">
    <source>
        <dbReference type="Pfam" id="PF00930"/>
    </source>
</evidence>
<dbReference type="InterPro" id="IPR002469">
    <property type="entry name" value="Peptidase_S9B_N"/>
</dbReference>
<dbReference type="Proteomes" id="UP000346198">
    <property type="component" value="Unassembled WGS sequence"/>
</dbReference>
<dbReference type="Gene3D" id="2.140.10.30">
    <property type="entry name" value="Dipeptidylpeptidase IV, N-terminal domain"/>
    <property type="match status" value="1"/>
</dbReference>
<dbReference type="PANTHER" id="PTHR11731:SF118">
    <property type="entry name" value="BLR1971 PROTEIN"/>
    <property type="match status" value="1"/>
</dbReference>
<keyword evidence="3" id="KW-0031">Aminopeptidase</keyword>
<accession>A0A6C2UGU2</accession>
<dbReference type="InterPro" id="IPR036208">
    <property type="entry name" value="VHL_sf"/>
</dbReference>
<dbReference type="EMBL" id="CAAHFH010000001">
    <property type="protein sequence ID" value="VGO19073.1"/>
    <property type="molecule type" value="Genomic_DNA"/>
</dbReference>
<dbReference type="PANTHER" id="PTHR11731">
    <property type="entry name" value="PROTEASE FAMILY S9B,C DIPEPTIDYL-PEPTIDASE IV-RELATED"/>
    <property type="match status" value="1"/>
</dbReference>
<gene>
    <name evidence="3" type="primary">dap4</name>
    <name evidence="3" type="ORF">SCARR_01129</name>
</gene>
<organism evidence="3 4">
    <name type="scientific">Pontiella sulfatireligans</name>
    <dbReference type="NCBI Taxonomy" id="2750658"/>
    <lineage>
        <taxon>Bacteria</taxon>
        <taxon>Pseudomonadati</taxon>
        <taxon>Kiritimatiellota</taxon>
        <taxon>Kiritimatiellia</taxon>
        <taxon>Kiritimatiellales</taxon>
        <taxon>Pontiellaceae</taxon>
        <taxon>Pontiella</taxon>
    </lineage>
</organism>
<dbReference type="InterPro" id="IPR029058">
    <property type="entry name" value="AB_hydrolase_fold"/>
</dbReference>
<protein>
    <submittedName>
        <fullName evidence="3">Dipeptidyl aminopeptidase 4</fullName>
    </submittedName>
</protein>
<name>A0A6C2UGU2_9BACT</name>
<keyword evidence="3" id="KW-0645">Protease</keyword>
<evidence type="ECO:0000259" key="1">
    <source>
        <dbReference type="Pfam" id="PF00326"/>
    </source>
</evidence>
<dbReference type="AlphaFoldDB" id="A0A6C2UGU2"/>
<dbReference type="RefSeq" id="WP_222846189.1">
    <property type="nucleotide sequence ID" value="NZ_CAAHFH010000001.1"/>
</dbReference>
<dbReference type="GO" id="GO:0008236">
    <property type="term" value="F:serine-type peptidase activity"/>
    <property type="evidence" value="ECO:0007669"/>
    <property type="project" value="InterPro"/>
</dbReference>
<evidence type="ECO:0000313" key="4">
    <source>
        <dbReference type="Proteomes" id="UP000346198"/>
    </source>
</evidence>
<dbReference type="InterPro" id="IPR001375">
    <property type="entry name" value="Peptidase_S9_cat"/>
</dbReference>
<dbReference type="SUPFAM" id="SSF53474">
    <property type="entry name" value="alpha/beta-Hydrolases"/>
    <property type="match status" value="1"/>
</dbReference>
<dbReference type="Pfam" id="PF00930">
    <property type="entry name" value="DPPIV_N"/>
    <property type="match status" value="1"/>
</dbReference>
<feature type="domain" description="Dipeptidylpeptidase IV N-terminal" evidence="2">
    <location>
        <begin position="238"/>
        <end position="515"/>
    </location>
</feature>
<dbReference type="Pfam" id="PF00326">
    <property type="entry name" value="Peptidase_S9"/>
    <property type="match status" value="1"/>
</dbReference>
<reference evidence="3 4" key="1">
    <citation type="submission" date="2019-04" db="EMBL/GenBank/DDBJ databases">
        <authorList>
            <person name="Van Vliet M D."/>
        </authorList>
    </citation>
    <scope>NUCLEOTIDE SEQUENCE [LARGE SCALE GENOMIC DNA]</scope>
    <source>
        <strain evidence="3 4">F21</strain>
    </source>
</reference>
<proteinExistence type="predicted"/>
<feature type="domain" description="Peptidase S9 prolyl oligopeptidase catalytic" evidence="1">
    <location>
        <begin position="600"/>
        <end position="794"/>
    </location>
</feature>
<dbReference type="GO" id="GO:0006508">
    <property type="term" value="P:proteolysis"/>
    <property type="evidence" value="ECO:0007669"/>
    <property type="project" value="InterPro"/>
</dbReference>